<keyword evidence="2" id="KW-1185">Reference proteome</keyword>
<evidence type="ECO:0000313" key="1">
    <source>
        <dbReference type="EMBL" id="GFZ93880.1"/>
    </source>
</evidence>
<proteinExistence type="predicted"/>
<gene>
    <name evidence="1" type="ORF">GCM10008018_45410</name>
</gene>
<sequence length="60" mass="7079">MKFEINEKMEHKIREWDSCKAVDVTGAKFEYSFIPTGIGLVIKVQCDICRRILDLTEDWE</sequence>
<protein>
    <recommendedName>
        <fullName evidence="3">DUF951 domain-containing protein</fullName>
    </recommendedName>
</protein>
<organism evidence="1 2">
    <name type="scientific">Paenibacillus marchantiophytorum</name>
    <dbReference type="NCBI Taxonomy" id="1619310"/>
    <lineage>
        <taxon>Bacteria</taxon>
        <taxon>Bacillati</taxon>
        <taxon>Bacillota</taxon>
        <taxon>Bacilli</taxon>
        <taxon>Bacillales</taxon>
        <taxon>Paenibacillaceae</taxon>
        <taxon>Paenibacillus</taxon>
    </lineage>
</organism>
<name>A0ABQ1EYX6_9BACL</name>
<reference evidence="2" key="1">
    <citation type="journal article" date="2019" name="Int. J. Syst. Evol. Microbiol.">
        <title>The Global Catalogue of Microorganisms (GCM) 10K type strain sequencing project: providing services to taxonomists for standard genome sequencing and annotation.</title>
        <authorList>
            <consortium name="The Broad Institute Genomics Platform"/>
            <consortium name="The Broad Institute Genome Sequencing Center for Infectious Disease"/>
            <person name="Wu L."/>
            <person name="Ma J."/>
        </authorList>
    </citation>
    <scope>NUCLEOTIDE SEQUENCE [LARGE SCALE GENOMIC DNA]</scope>
    <source>
        <strain evidence="2">CGMCC 1.15043</strain>
    </source>
</reference>
<evidence type="ECO:0000313" key="2">
    <source>
        <dbReference type="Proteomes" id="UP000615455"/>
    </source>
</evidence>
<comment type="caution">
    <text evidence="1">The sequence shown here is derived from an EMBL/GenBank/DDBJ whole genome shotgun (WGS) entry which is preliminary data.</text>
</comment>
<dbReference type="RefSeq" id="WP_189015286.1">
    <property type="nucleotide sequence ID" value="NZ_BMHE01000027.1"/>
</dbReference>
<dbReference type="Proteomes" id="UP000615455">
    <property type="component" value="Unassembled WGS sequence"/>
</dbReference>
<accession>A0ABQ1EYX6</accession>
<evidence type="ECO:0008006" key="3">
    <source>
        <dbReference type="Google" id="ProtNLM"/>
    </source>
</evidence>
<dbReference type="EMBL" id="BMHE01000027">
    <property type="protein sequence ID" value="GFZ93880.1"/>
    <property type="molecule type" value="Genomic_DNA"/>
</dbReference>